<dbReference type="Pfam" id="PF00128">
    <property type="entry name" value="Alpha-amylase"/>
    <property type="match status" value="1"/>
</dbReference>
<evidence type="ECO:0000313" key="17">
    <source>
        <dbReference type="Proteomes" id="UP001235064"/>
    </source>
</evidence>
<proteinExistence type="inferred from homology"/>
<dbReference type="SMART" id="SM00632">
    <property type="entry name" value="Aamy_C"/>
    <property type="match status" value="1"/>
</dbReference>
<comment type="caution">
    <text evidence="16">The sequence shown here is derived from an EMBL/GenBank/DDBJ whole genome shotgun (WGS) entry which is preliminary data.</text>
</comment>
<evidence type="ECO:0000256" key="1">
    <source>
        <dbReference type="ARBA" id="ARBA00000548"/>
    </source>
</evidence>
<dbReference type="PRINTS" id="PR00110">
    <property type="entry name" value="ALPHAAMYLASE"/>
</dbReference>
<dbReference type="EC" id="3.2.1.1" evidence="4 12"/>
<evidence type="ECO:0000256" key="8">
    <source>
        <dbReference type="ARBA" id="ARBA00022837"/>
    </source>
</evidence>
<evidence type="ECO:0000256" key="2">
    <source>
        <dbReference type="ARBA" id="ARBA00001913"/>
    </source>
</evidence>
<feature type="chain" id="PRO_5046390846" description="Alpha-amylase" evidence="13">
    <location>
        <begin position="29"/>
        <end position="489"/>
    </location>
</feature>
<dbReference type="InterPro" id="IPR006046">
    <property type="entry name" value="Alpha_amylase"/>
</dbReference>
<keyword evidence="9 12" id="KW-0119">Carbohydrate metabolism</keyword>
<gene>
    <name evidence="16" type="ORF">QSV35_18115</name>
</gene>
<comment type="catalytic activity">
    <reaction evidence="1 12">
        <text>Endohydrolysis of (1-&gt;4)-alpha-D-glucosidic linkages in polysaccharides containing three or more (1-&gt;4)-alpha-linked D-glucose units.</text>
        <dbReference type="EC" id="3.2.1.1"/>
    </reaction>
</comment>
<dbReference type="InterPro" id="IPR017853">
    <property type="entry name" value="GH"/>
</dbReference>
<evidence type="ECO:0000256" key="7">
    <source>
        <dbReference type="ARBA" id="ARBA00022801"/>
    </source>
</evidence>
<reference evidence="16 17" key="1">
    <citation type="submission" date="2023-06" db="EMBL/GenBank/DDBJ databases">
        <title>Microbacterium sp. nov., isolated from a waste landfill.</title>
        <authorList>
            <person name="Wen W."/>
        </authorList>
    </citation>
    <scope>NUCLEOTIDE SEQUENCE [LARGE SCALE GENOMIC DNA]</scope>
    <source>
        <strain evidence="16 17">ASV49</strain>
    </source>
</reference>
<protein>
    <recommendedName>
        <fullName evidence="5 12">Alpha-amylase</fullName>
        <ecNumber evidence="4 12">3.2.1.1</ecNumber>
    </recommendedName>
</protein>
<evidence type="ECO:0000256" key="12">
    <source>
        <dbReference type="RuleBase" id="RU361134"/>
    </source>
</evidence>
<comment type="similarity">
    <text evidence="3 11">Belongs to the glycosyl hydrolase 13 family.</text>
</comment>
<evidence type="ECO:0000259" key="15">
    <source>
        <dbReference type="SMART" id="SM00642"/>
    </source>
</evidence>
<dbReference type="SUPFAM" id="SSF51445">
    <property type="entry name" value="(Trans)glycosidases"/>
    <property type="match status" value="1"/>
</dbReference>
<evidence type="ECO:0000256" key="13">
    <source>
        <dbReference type="SAM" id="SignalP"/>
    </source>
</evidence>
<evidence type="ECO:0000256" key="11">
    <source>
        <dbReference type="RuleBase" id="RU003615"/>
    </source>
</evidence>
<dbReference type="Proteomes" id="UP001235064">
    <property type="component" value="Unassembled WGS sequence"/>
</dbReference>
<keyword evidence="17" id="KW-1185">Reference proteome</keyword>
<dbReference type="InterPro" id="IPR031319">
    <property type="entry name" value="A-amylase_C"/>
</dbReference>
<evidence type="ECO:0000256" key="6">
    <source>
        <dbReference type="ARBA" id="ARBA00022723"/>
    </source>
</evidence>
<keyword evidence="7 12" id="KW-0378">Hydrolase</keyword>
<dbReference type="InterPro" id="IPR013780">
    <property type="entry name" value="Glyco_hydro_b"/>
</dbReference>
<evidence type="ECO:0000313" key="16">
    <source>
        <dbReference type="EMBL" id="MDL9981252.1"/>
    </source>
</evidence>
<evidence type="ECO:0000256" key="3">
    <source>
        <dbReference type="ARBA" id="ARBA00008061"/>
    </source>
</evidence>
<keyword evidence="13" id="KW-0732">Signal</keyword>
<evidence type="ECO:0000256" key="10">
    <source>
        <dbReference type="ARBA" id="ARBA00023295"/>
    </source>
</evidence>
<keyword evidence="8" id="KW-0106">Calcium</keyword>
<dbReference type="SMART" id="SM00642">
    <property type="entry name" value="Aamy"/>
    <property type="match status" value="1"/>
</dbReference>
<feature type="domain" description="Alpha-amylase C-terminal" evidence="14">
    <location>
        <begin position="402"/>
        <end position="486"/>
    </location>
</feature>
<dbReference type="Gene3D" id="2.60.40.1180">
    <property type="entry name" value="Golgi alpha-mannosidase II"/>
    <property type="match status" value="1"/>
</dbReference>
<dbReference type="SUPFAM" id="SSF51011">
    <property type="entry name" value="Glycosyl hydrolase domain"/>
    <property type="match status" value="1"/>
</dbReference>
<keyword evidence="6" id="KW-0479">Metal-binding</keyword>
<organism evidence="16 17">
    <name type="scientific">Microbacterium candidum</name>
    <dbReference type="NCBI Taxonomy" id="3041922"/>
    <lineage>
        <taxon>Bacteria</taxon>
        <taxon>Bacillati</taxon>
        <taxon>Actinomycetota</taxon>
        <taxon>Actinomycetes</taxon>
        <taxon>Micrococcales</taxon>
        <taxon>Microbacteriaceae</taxon>
        <taxon>Microbacterium</taxon>
    </lineage>
</organism>
<keyword evidence="10 12" id="KW-0326">Glycosidase</keyword>
<dbReference type="EMBL" id="JASXSZ010000007">
    <property type="protein sequence ID" value="MDL9981252.1"/>
    <property type="molecule type" value="Genomic_DNA"/>
</dbReference>
<evidence type="ECO:0000256" key="5">
    <source>
        <dbReference type="ARBA" id="ARBA00017303"/>
    </source>
</evidence>
<dbReference type="CDD" id="cd11317">
    <property type="entry name" value="AmyAc_bac_euk_AmyA"/>
    <property type="match status" value="1"/>
</dbReference>
<dbReference type="InterPro" id="IPR006047">
    <property type="entry name" value="GH13_cat_dom"/>
</dbReference>
<feature type="signal peptide" evidence="13">
    <location>
        <begin position="1"/>
        <end position="28"/>
    </location>
</feature>
<dbReference type="RefSeq" id="WP_286290303.1">
    <property type="nucleotide sequence ID" value="NZ_JASXSZ010000007.1"/>
</dbReference>
<accession>A0ABT7N3G6</accession>
<sequence>MRRLRAAAAFVAAAVVLAGLAGCAGTSAQPKAAASHPPVIGGVGVEMFQRPWTSIGAECGSTLGPAGFSWVLTSPPQEHITGSQWWTSYQPVSYAVDSKLGTEEQFADMVTACKAAGVRVVADAVINHMTAQGAGTGFAGTAFTKYAYPGLYTPKDFHHCALTPDGSIQDYTSRAQVQTCELVGLADLDTGSAHVRTTIAGYLKHLLGLGVAGFRIDAAKHMAAKDVAAIVKLLPAGTPVISEVIRGSGEAVQPEEYTRIGQVFEFQYARELGPQLKAGVLMDPTRIDEVPSKDAAVFVDNHDTERGDASVTYRDGSLYLMANALMLADDYGTPVIYSGYAFSDPDAGAPQGPDGRVIGWDCAGTTAPKATYADGEGVCTEAWKSIAGMIEWRTAAASAPREPGVSQGAAYGFERKGKAVIAANPGSKPETLSVPTSLKDGAYCDVIADGPSMKGCAGGATVLVSDGMARFELDAGQTAAIHIGAEPHN</sequence>
<dbReference type="Gene3D" id="3.20.20.80">
    <property type="entry name" value="Glycosidases"/>
    <property type="match status" value="1"/>
</dbReference>
<evidence type="ECO:0000259" key="14">
    <source>
        <dbReference type="SMART" id="SM00632"/>
    </source>
</evidence>
<dbReference type="PROSITE" id="PS51257">
    <property type="entry name" value="PROKAR_LIPOPROTEIN"/>
    <property type="match status" value="1"/>
</dbReference>
<evidence type="ECO:0000256" key="4">
    <source>
        <dbReference type="ARBA" id="ARBA00012595"/>
    </source>
</evidence>
<comment type="cofactor">
    <cofactor evidence="2">
        <name>Ca(2+)</name>
        <dbReference type="ChEBI" id="CHEBI:29108"/>
    </cofactor>
</comment>
<dbReference type="PANTHER" id="PTHR43447">
    <property type="entry name" value="ALPHA-AMYLASE"/>
    <property type="match status" value="1"/>
</dbReference>
<feature type="domain" description="Glycosyl hydrolase family 13 catalytic" evidence="15">
    <location>
        <begin position="42"/>
        <end position="393"/>
    </location>
</feature>
<name>A0ABT7N3G6_9MICO</name>
<evidence type="ECO:0000256" key="9">
    <source>
        <dbReference type="ARBA" id="ARBA00023277"/>
    </source>
</evidence>